<organism evidence="4 5">
    <name type="scientific">Astyanax mexicanus</name>
    <name type="common">Blind cave fish</name>
    <name type="synonym">Astyanax fasciatus mexicanus</name>
    <dbReference type="NCBI Taxonomy" id="7994"/>
    <lineage>
        <taxon>Eukaryota</taxon>
        <taxon>Metazoa</taxon>
        <taxon>Chordata</taxon>
        <taxon>Craniata</taxon>
        <taxon>Vertebrata</taxon>
        <taxon>Euteleostomi</taxon>
        <taxon>Actinopterygii</taxon>
        <taxon>Neopterygii</taxon>
        <taxon>Teleostei</taxon>
        <taxon>Ostariophysi</taxon>
        <taxon>Characiformes</taxon>
        <taxon>Characoidei</taxon>
        <taxon>Acestrorhamphidae</taxon>
        <taxon>Acestrorhamphinae</taxon>
        <taxon>Astyanax</taxon>
    </lineage>
</organism>
<reference evidence="5" key="1">
    <citation type="submission" date="2013-03" db="EMBL/GenBank/DDBJ databases">
        <authorList>
            <person name="Jeffery W."/>
            <person name="Warren W."/>
            <person name="Wilson R.K."/>
        </authorList>
    </citation>
    <scope>NUCLEOTIDE SEQUENCE</scope>
    <source>
        <strain evidence="5">female</strain>
    </source>
</reference>
<accession>A0A3B1KE01</accession>
<name>A0A3B1KE01_ASTMX</name>
<dbReference type="GO" id="GO:0042350">
    <property type="term" value="P:GDP-L-fucose biosynthetic process"/>
    <property type="evidence" value="ECO:0007669"/>
    <property type="project" value="UniProtKB-ARBA"/>
</dbReference>
<dbReference type="PANTHER" id="PTHR15045:SF1">
    <property type="entry name" value="FUCOSE-1-PHOSPHATE GUANYLYLTRANSFERASE"/>
    <property type="match status" value="1"/>
</dbReference>
<dbReference type="Ensembl" id="ENSAMXT00000052272.1">
    <property type="protein sequence ID" value="ENSAMXP00000052280.1"/>
    <property type="gene ID" value="ENSAMXG00000040621.1"/>
</dbReference>
<dbReference type="InterPro" id="IPR012887">
    <property type="entry name" value="GDP_fucose_pyrophosphorylase"/>
</dbReference>
<evidence type="ECO:0000313" key="4">
    <source>
        <dbReference type="Ensembl" id="ENSAMXP00000052280.1"/>
    </source>
</evidence>
<dbReference type="GO" id="GO:0016772">
    <property type="term" value="F:transferase activity, transferring phosphorus-containing groups"/>
    <property type="evidence" value="ECO:0007669"/>
    <property type="project" value="InterPro"/>
</dbReference>
<proteinExistence type="predicted"/>
<evidence type="ECO:0000313" key="5">
    <source>
        <dbReference type="Proteomes" id="UP000018467"/>
    </source>
</evidence>
<dbReference type="InParanoid" id="A0A3B1KE01"/>
<evidence type="ECO:0000256" key="2">
    <source>
        <dbReference type="ARBA" id="ARBA00022741"/>
    </source>
</evidence>
<evidence type="ECO:0000259" key="3">
    <source>
        <dbReference type="Pfam" id="PF07959"/>
    </source>
</evidence>
<sequence>MREVSRSSVLQKATREKLDKFNTIRGKEVRPGEFWDLVVITAVDEDQRASYELQIQEKCNRKELPIGVSYLVFADPPGYKIGNGGSTLHSLQLLSDQYGESLSRFRVILIHAGGFSQRLPNASALGKIFTALPLGEPLYQMLELKLAMYVDFPSHMKPGMLVTCADDLELYSASDSIVFDKPGFTALAHPSPLSIGTTHGVFVLEPADSSSVRDLEYRTCFQFLHRQSVERMRKCGAVLKKADREFVYTDSTYYVDYATMLTLLNLFKDIRPLRCEVDAYGDFLQSLGPGATLDYTNDTANVTKKDINLVEIRKKIYNCLRGASLNVVLLNESKFYHLGTTEEYLFHFTSDPCLRAELGILPAAFSIYEPEALEKAMACVMHSVLHPTASVSVGSVVEFSRIEAKATVGTRAIVSGCWVCTGLSVPDETFIHTLCTNQNGQTSFVTVAFSIQDDLKKSVSKPADMDQLKMFGAPLDECVSRWGLCAEDVRFSGDGSVCNLWDCCIFPVCPDMKSSFTSTLDMVWAVCGKEKVALPRNTRLLSLQEILQKKDLKQMLGFRKGLYEDIVAAK</sequence>
<dbReference type="AlphaFoldDB" id="A0A3B1KE01"/>
<protein>
    <submittedName>
        <fullName evidence="4">Fucose-1-phosphate guanylyltransferase</fullName>
    </submittedName>
</protein>
<dbReference type="STRING" id="7994.ENSAMXP00000052280"/>
<dbReference type="GeneTree" id="ENSGT00780000122095"/>
<evidence type="ECO:0000256" key="1">
    <source>
        <dbReference type="ARBA" id="ARBA00022679"/>
    </source>
</evidence>
<reference evidence="4" key="3">
    <citation type="submission" date="2025-08" db="UniProtKB">
        <authorList>
            <consortium name="Ensembl"/>
        </authorList>
    </citation>
    <scope>IDENTIFICATION</scope>
</reference>
<dbReference type="Proteomes" id="UP000018467">
    <property type="component" value="Unassembled WGS sequence"/>
</dbReference>
<dbReference type="FunCoup" id="A0A3B1KE01">
    <property type="interactions" value="196"/>
</dbReference>
<feature type="domain" description="GDP-fucose pyrophosphorylase" evidence="3">
    <location>
        <begin position="100"/>
        <end position="510"/>
    </location>
</feature>
<dbReference type="PANTHER" id="PTHR15045">
    <property type="entry name" value="FUCOSE-1-PHOSPHATE GUANYLYLTRANSFERASE"/>
    <property type="match status" value="1"/>
</dbReference>
<keyword evidence="5" id="KW-1185">Reference proteome</keyword>
<reference evidence="5" key="2">
    <citation type="journal article" date="2014" name="Nat. Commun.">
        <title>The cavefish genome reveals candidate genes for eye loss.</title>
        <authorList>
            <person name="McGaugh S.E."/>
            <person name="Gross J.B."/>
            <person name="Aken B."/>
            <person name="Blin M."/>
            <person name="Borowsky R."/>
            <person name="Chalopin D."/>
            <person name="Hinaux H."/>
            <person name="Jeffery W.R."/>
            <person name="Keene A."/>
            <person name="Ma L."/>
            <person name="Minx P."/>
            <person name="Murphy D."/>
            <person name="O'Quin K.E."/>
            <person name="Retaux S."/>
            <person name="Rohner N."/>
            <person name="Searle S.M."/>
            <person name="Stahl B.A."/>
            <person name="Tabin C."/>
            <person name="Volff J.N."/>
            <person name="Yoshizawa M."/>
            <person name="Warren W.C."/>
        </authorList>
    </citation>
    <scope>NUCLEOTIDE SEQUENCE [LARGE SCALE GENOMIC DNA]</scope>
    <source>
        <strain evidence="5">female</strain>
    </source>
</reference>
<dbReference type="Pfam" id="PF07959">
    <property type="entry name" value="Fucose_pyrophosphorylase"/>
    <property type="match status" value="1"/>
</dbReference>
<reference evidence="4" key="4">
    <citation type="submission" date="2025-09" db="UniProtKB">
        <authorList>
            <consortium name="Ensembl"/>
        </authorList>
    </citation>
    <scope>IDENTIFICATION</scope>
</reference>
<dbReference type="GO" id="GO:0000166">
    <property type="term" value="F:nucleotide binding"/>
    <property type="evidence" value="ECO:0007669"/>
    <property type="project" value="UniProtKB-KW"/>
</dbReference>
<keyword evidence="2" id="KW-0547">Nucleotide-binding</keyword>
<dbReference type="Bgee" id="ENSAMXG00000040621">
    <property type="expression patterns" value="Expressed in intestine and 11 other cell types or tissues"/>
</dbReference>
<keyword evidence="1" id="KW-0808">Transferase</keyword>